<evidence type="ECO:0000256" key="4">
    <source>
        <dbReference type="PROSITE-ProRule" id="PRU00433"/>
    </source>
</evidence>
<dbReference type="PROSITE" id="PS51007">
    <property type="entry name" value="CYTC"/>
    <property type="match status" value="1"/>
</dbReference>
<keyword evidence="1 4" id="KW-0349">Heme</keyword>
<keyword evidence="2 4" id="KW-0479">Metal-binding</keyword>
<feature type="domain" description="Cytochrome c" evidence="6">
    <location>
        <begin position="39"/>
        <end position="130"/>
    </location>
</feature>
<evidence type="ECO:0000259" key="6">
    <source>
        <dbReference type="PROSITE" id="PS51007"/>
    </source>
</evidence>
<accession>A0A150TDW5</accession>
<name>A0A150TDW5_SORCE</name>
<reference evidence="7 8" key="1">
    <citation type="submission" date="2014-02" db="EMBL/GenBank/DDBJ databases">
        <title>The small core and large imbalanced accessory genome model reveals a collaborative survival strategy of Sorangium cellulosum strains in nature.</title>
        <authorList>
            <person name="Han K."/>
            <person name="Peng R."/>
            <person name="Blom J."/>
            <person name="Li Y.-Z."/>
        </authorList>
    </citation>
    <scope>NUCLEOTIDE SEQUENCE [LARGE SCALE GENOMIC DNA]</scope>
    <source>
        <strain evidence="7 8">So0007-03</strain>
    </source>
</reference>
<dbReference type="AlphaFoldDB" id="A0A150TDW5"/>
<evidence type="ECO:0000256" key="2">
    <source>
        <dbReference type="ARBA" id="ARBA00022723"/>
    </source>
</evidence>
<sequence length="132" mass="14076">MERLRRRGAPLAALCAAGVAALASCEVGQAPPRRQVSDGDADLGRVALARYGCGGCHLIPGVDRAAGRVAPPLDGFSQRAFVAGILSNTPQNLIEWIRHPREISPRTAMPNLGVTEEDARDMAAYLYSLDPR</sequence>
<evidence type="ECO:0000256" key="3">
    <source>
        <dbReference type="ARBA" id="ARBA00023004"/>
    </source>
</evidence>
<keyword evidence="3 4" id="KW-0408">Iron</keyword>
<dbReference type="GO" id="GO:0046872">
    <property type="term" value="F:metal ion binding"/>
    <property type="evidence" value="ECO:0007669"/>
    <property type="project" value="UniProtKB-KW"/>
</dbReference>
<dbReference type="InterPro" id="IPR009056">
    <property type="entry name" value="Cyt_c-like_dom"/>
</dbReference>
<dbReference type="Proteomes" id="UP000075502">
    <property type="component" value="Unassembled WGS sequence"/>
</dbReference>
<evidence type="ECO:0000256" key="5">
    <source>
        <dbReference type="SAM" id="SignalP"/>
    </source>
</evidence>
<dbReference type="GO" id="GO:0020037">
    <property type="term" value="F:heme binding"/>
    <property type="evidence" value="ECO:0007669"/>
    <property type="project" value="InterPro"/>
</dbReference>
<dbReference type="SUPFAM" id="SSF46626">
    <property type="entry name" value="Cytochrome c"/>
    <property type="match status" value="1"/>
</dbReference>
<evidence type="ECO:0000313" key="8">
    <source>
        <dbReference type="Proteomes" id="UP000075502"/>
    </source>
</evidence>
<dbReference type="EMBL" id="JEME01002897">
    <property type="protein sequence ID" value="KYG02889.1"/>
    <property type="molecule type" value="Genomic_DNA"/>
</dbReference>
<comment type="caution">
    <text evidence="7">The sequence shown here is derived from an EMBL/GenBank/DDBJ whole genome shotgun (WGS) entry which is preliminary data.</text>
</comment>
<dbReference type="Pfam" id="PF00034">
    <property type="entry name" value="Cytochrom_C"/>
    <property type="match status" value="1"/>
</dbReference>
<feature type="chain" id="PRO_5007569667" description="Cytochrome c domain-containing protein" evidence="5">
    <location>
        <begin position="24"/>
        <end position="132"/>
    </location>
</feature>
<organism evidence="7 8">
    <name type="scientific">Sorangium cellulosum</name>
    <name type="common">Polyangium cellulosum</name>
    <dbReference type="NCBI Taxonomy" id="56"/>
    <lineage>
        <taxon>Bacteria</taxon>
        <taxon>Pseudomonadati</taxon>
        <taxon>Myxococcota</taxon>
        <taxon>Polyangia</taxon>
        <taxon>Polyangiales</taxon>
        <taxon>Polyangiaceae</taxon>
        <taxon>Sorangium</taxon>
    </lineage>
</organism>
<evidence type="ECO:0000313" key="7">
    <source>
        <dbReference type="EMBL" id="KYG02889.1"/>
    </source>
</evidence>
<gene>
    <name evidence="7" type="ORF">BE21_54035</name>
</gene>
<keyword evidence="5" id="KW-0732">Signal</keyword>
<feature type="signal peptide" evidence="5">
    <location>
        <begin position="1"/>
        <end position="23"/>
    </location>
</feature>
<protein>
    <recommendedName>
        <fullName evidence="6">Cytochrome c domain-containing protein</fullName>
    </recommendedName>
</protein>
<dbReference type="PROSITE" id="PS51257">
    <property type="entry name" value="PROKAR_LIPOPROTEIN"/>
    <property type="match status" value="1"/>
</dbReference>
<dbReference type="InterPro" id="IPR036909">
    <property type="entry name" value="Cyt_c-like_dom_sf"/>
</dbReference>
<dbReference type="Gene3D" id="1.10.760.10">
    <property type="entry name" value="Cytochrome c-like domain"/>
    <property type="match status" value="1"/>
</dbReference>
<dbReference type="GO" id="GO:0009055">
    <property type="term" value="F:electron transfer activity"/>
    <property type="evidence" value="ECO:0007669"/>
    <property type="project" value="InterPro"/>
</dbReference>
<proteinExistence type="predicted"/>
<evidence type="ECO:0000256" key="1">
    <source>
        <dbReference type="ARBA" id="ARBA00022617"/>
    </source>
</evidence>